<organism evidence="2 3">
    <name type="scientific">Panicum virgatum</name>
    <name type="common">Blackwell switchgrass</name>
    <dbReference type="NCBI Taxonomy" id="38727"/>
    <lineage>
        <taxon>Eukaryota</taxon>
        <taxon>Viridiplantae</taxon>
        <taxon>Streptophyta</taxon>
        <taxon>Embryophyta</taxon>
        <taxon>Tracheophyta</taxon>
        <taxon>Spermatophyta</taxon>
        <taxon>Magnoliopsida</taxon>
        <taxon>Liliopsida</taxon>
        <taxon>Poales</taxon>
        <taxon>Poaceae</taxon>
        <taxon>PACMAD clade</taxon>
        <taxon>Panicoideae</taxon>
        <taxon>Panicodae</taxon>
        <taxon>Paniceae</taxon>
        <taxon>Panicinae</taxon>
        <taxon>Panicum</taxon>
        <taxon>Panicum sect. Hiantes</taxon>
    </lineage>
</organism>
<feature type="compositionally biased region" description="Low complexity" evidence="1">
    <location>
        <begin position="95"/>
        <end position="106"/>
    </location>
</feature>
<reference evidence="2" key="1">
    <citation type="submission" date="2020-05" db="EMBL/GenBank/DDBJ databases">
        <title>WGS assembly of Panicum virgatum.</title>
        <authorList>
            <person name="Lovell J.T."/>
            <person name="Jenkins J."/>
            <person name="Shu S."/>
            <person name="Juenger T.E."/>
            <person name="Schmutz J."/>
        </authorList>
    </citation>
    <scope>NUCLEOTIDE SEQUENCE</scope>
    <source>
        <strain evidence="2">AP13</strain>
    </source>
</reference>
<evidence type="ECO:0000256" key="1">
    <source>
        <dbReference type="SAM" id="MobiDB-lite"/>
    </source>
</evidence>
<evidence type="ECO:0000313" key="2">
    <source>
        <dbReference type="EMBL" id="KAG2636952.1"/>
    </source>
</evidence>
<feature type="region of interest" description="Disordered" evidence="1">
    <location>
        <begin position="85"/>
        <end position="106"/>
    </location>
</feature>
<feature type="region of interest" description="Disordered" evidence="1">
    <location>
        <begin position="1"/>
        <end position="55"/>
    </location>
</feature>
<gene>
    <name evidence="2" type="ORF">PVAP13_2NG496106</name>
</gene>
<sequence>MPPRPEATSPAAAPRRHDATPHRRATTPRRRSSRRSPLPRAAHAATGRRRPPGTARVVRRRIWAAVLGAVSRRWISGRLVSGAAAGSRCAHRRPAPSAAGSRAGRSQARAAGFPSPAFLASAPCTAASPACVLPPVPAHGGATVVLDLILAAVRCSVVACLLRAQHLVPRLNQCNADGMAREIESLLSRLRYNR</sequence>
<keyword evidence="3" id="KW-1185">Reference proteome</keyword>
<dbReference type="EMBL" id="CM029040">
    <property type="protein sequence ID" value="KAG2636952.1"/>
    <property type="molecule type" value="Genomic_DNA"/>
</dbReference>
<feature type="compositionally biased region" description="Basic residues" evidence="1">
    <location>
        <begin position="22"/>
        <end position="34"/>
    </location>
</feature>
<feature type="compositionally biased region" description="Basic residues" evidence="1">
    <location>
        <begin position="46"/>
        <end position="55"/>
    </location>
</feature>
<dbReference type="Proteomes" id="UP000823388">
    <property type="component" value="Chromosome 2N"/>
</dbReference>
<accession>A0A8T0VL36</accession>
<proteinExistence type="predicted"/>
<protein>
    <submittedName>
        <fullName evidence="2">Uncharacterized protein</fullName>
    </submittedName>
</protein>
<dbReference type="AlphaFoldDB" id="A0A8T0VL36"/>
<feature type="compositionally biased region" description="Low complexity" evidence="1">
    <location>
        <begin position="35"/>
        <end position="45"/>
    </location>
</feature>
<name>A0A8T0VL36_PANVG</name>
<comment type="caution">
    <text evidence="2">The sequence shown here is derived from an EMBL/GenBank/DDBJ whole genome shotgun (WGS) entry which is preliminary data.</text>
</comment>
<evidence type="ECO:0000313" key="3">
    <source>
        <dbReference type="Proteomes" id="UP000823388"/>
    </source>
</evidence>